<reference evidence="2" key="1">
    <citation type="submission" date="2016-11" db="UniProtKB">
        <authorList>
            <consortium name="WormBaseParasite"/>
        </authorList>
    </citation>
    <scope>IDENTIFICATION</scope>
    <source>
        <strain evidence="2">KR3021</strain>
    </source>
</reference>
<evidence type="ECO:0000313" key="2">
    <source>
        <dbReference type="WBParaSite" id="RSKR_0001021100.1"/>
    </source>
</evidence>
<name>A0AC35UD34_9BILA</name>
<dbReference type="Proteomes" id="UP000095286">
    <property type="component" value="Unplaced"/>
</dbReference>
<dbReference type="WBParaSite" id="RSKR_0001021100.1">
    <property type="protein sequence ID" value="RSKR_0001021100.1"/>
    <property type="gene ID" value="RSKR_0001021100"/>
</dbReference>
<sequence length="112" mass="13202">MAMTSVVAFYPGDDQNMQTEAVSIRSQRAKELMPPSYMKRSQFLVYDYFNPRDQQPNYVNQVNKNEERFNYLRRHFSLFPVAEKSFPRTVQYTEPIKSLSGLLVANHNSRDE</sequence>
<accession>A0AC35UD34</accession>
<organism evidence="1 2">
    <name type="scientific">Rhabditophanes sp. KR3021</name>
    <dbReference type="NCBI Taxonomy" id="114890"/>
    <lineage>
        <taxon>Eukaryota</taxon>
        <taxon>Metazoa</taxon>
        <taxon>Ecdysozoa</taxon>
        <taxon>Nematoda</taxon>
        <taxon>Chromadorea</taxon>
        <taxon>Rhabditida</taxon>
        <taxon>Tylenchina</taxon>
        <taxon>Panagrolaimomorpha</taxon>
        <taxon>Strongyloidoidea</taxon>
        <taxon>Alloionematidae</taxon>
        <taxon>Rhabditophanes</taxon>
    </lineage>
</organism>
<evidence type="ECO:0000313" key="1">
    <source>
        <dbReference type="Proteomes" id="UP000095286"/>
    </source>
</evidence>
<protein>
    <submittedName>
        <fullName evidence="2">Uncharacterized protein</fullName>
    </submittedName>
</protein>
<proteinExistence type="predicted"/>